<organism evidence="1 2">
    <name type="scientific">Ameca splendens</name>
    <dbReference type="NCBI Taxonomy" id="208324"/>
    <lineage>
        <taxon>Eukaryota</taxon>
        <taxon>Metazoa</taxon>
        <taxon>Chordata</taxon>
        <taxon>Craniata</taxon>
        <taxon>Vertebrata</taxon>
        <taxon>Euteleostomi</taxon>
        <taxon>Actinopterygii</taxon>
        <taxon>Neopterygii</taxon>
        <taxon>Teleostei</taxon>
        <taxon>Neoteleostei</taxon>
        <taxon>Acanthomorphata</taxon>
        <taxon>Ovalentaria</taxon>
        <taxon>Atherinomorphae</taxon>
        <taxon>Cyprinodontiformes</taxon>
        <taxon>Goodeidae</taxon>
        <taxon>Ameca</taxon>
    </lineage>
</organism>
<name>A0ABV0ZS57_9TELE</name>
<reference evidence="1 2" key="1">
    <citation type="submission" date="2021-06" db="EMBL/GenBank/DDBJ databases">
        <authorList>
            <person name="Palmer J.M."/>
        </authorList>
    </citation>
    <scope>NUCLEOTIDE SEQUENCE [LARGE SCALE GENOMIC DNA]</scope>
    <source>
        <strain evidence="1 2">AS_MEX2019</strain>
        <tissue evidence="1">Muscle</tissue>
    </source>
</reference>
<protein>
    <submittedName>
        <fullName evidence="1">Uncharacterized protein</fullName>
    </submittedName>
</protein>
<proteinExistence type="predicted"/>
<dbReference type="Proteomes" id="UP001469553">
    <property type="component" value="Unassembled WGS sequence"/>
</dbReference>
<gene>
    <name evidence="1" type="ORF">AMECASPLE_032811</name>
</gene>
<evidence type="ECO:0000313" key="2">
    <source>
        <dbReference type="Proteomes" id="UP001469553"/>
    </source>
</evidence>
<comment type="caution">
    <text evidence="1">The sequence shown here is derived from an EMBL/GenBank/DDBJ whole genome shotgun (WGS) entry which is preliminary data.</text>
</comment>
<accession>A0ABV0ZS57</accession>
<dbReference type="EMBL" id="JAHRIP010070156">
    <property type="protein sequence ID" value="MEQ2308876.1"/>
    <property type="molecule type" value="Genomic_DNA"/>
</dbReference>
<evidence type="ECO:0000313" key="1">
    <source>
        <dbReference type="EMBL" id="MEQ2308876.1"/>
    </source>
</evidence>
<keyword evidence="2" id="KW-1185">Reference proteome</keyword>
<sequence length="121" mass="12999">MWFCSLRDILTFGTVKSPLGICSVTGGLPARTPCSVRLSGCVLVQDTSPTLSADGGQRAWWCQLYGRLTSVSVAQGSCGYNVAHQCQCVSVWMNGWKDDCSALGSSDLIKALCKCRPFTLL</sequence>